<dbReference type="PANTHER" id="PTHR13939">
    <property type="entry name" value="NICOTINAMIDE-NUCLEOTIDE AMIDOHYDROLASE PNCC"/>
    <property type="match status" value="1"/>
</dbReference>
<dbReference type="CDD" id="cd00885">
    <property type="entry name" value="cinA"/>
    <property type="match status" value="1"/>
</dbReference>
<dbReference type="SUPFAM" id="SSF53218">
    <property type="entry name" value="Molybdenum cofactor biosynthesis proteins"/>
    <property type="match status" value="1"/>
</dbReference>
<accession>A0A1M5X7I2</accession>
<dbReference type="OrthoDB" id="9801454at2"/>
<dbReference type="Pfam" id="PF00994">
    <property type="entry name" value="MoCF_biosynth"/>
    <property type="match status" value="1"/>
</dbReference>
<keyword evidence="3" id="KW-1185">Reference proteome</keyword>
<evidence type="ECO:0000313" key="2">
    <source>
        <dbReference type="EMBL" id="SHH95183.1"/>
    </source>
</evidence>
<gene>
    <name evidence="2" type="ORF">SAMN02745124_02794</name>
</gene>
<proteinExistence type="predicted"/>
<dbReference type="STRING" id="1121409.SAMN02745124_02794"/>
<reference evidence="2 3" key="1">
    <citation type="submission" date="2016-11" db="EMBL/GenBank/DDBJ databases">
        <authorList>
            <person name="Jaros S."/>
            <person name="Januszkiewicz K."/>
            <person name="Wedrychowicz H."/>
        </authorList>
    </citation>
    <scope>NUCLEOTIDE SEQUENCE [LARGE SCALE GENOMIC DNA]</scope>
    <source>
        <strain evidence="2 3">DSM 9705</strain>
    </source>
</reference>
<dbReference type="EMBL" id="FQXS01000017">
    <property type="protein sequence ID" value="SHH95183.1"/>
    <property type="molecule type" value="Genomic_DNA"/>
</dbReference>
<name>A0A1M5X7I2_9BACT</name>
<dbReference type="RefSeq" id="WP_161949861.1">
    <property type="nucleotide sequence ID" value="NZ_FQXS01000017.1"/>
</dbReference>
<evidence type="ECO:0000259" key="1">
    <source>
        <dbReference type="SMART" id="SM00852"/>
    </source>
</evidence>
<dbReference type="Gene3D" id="3.40.980.10">
    <property type="entry name" value="MoaB/Mog-like domain"/>
    <property type="match status" value="1"/>
</dbReference>
<dbReference type="Proteomes" id="UP000184139">
    <property type="component" value="Unassembled WGS sequence"/>
</dbReference>
<dbReference type="AlphaFoldDB" id="A0A1M5X7I2"/>
<dbReference type="InterPro" id="IPR050101">
    <property type="entry name" value="CinA"/>
</dbReference>
<dbReference type="InterPro" id="IPR036425">
    <property type="entry name" value="MoaB/Mog-like_dom_sf"/>
</dbReference>
<organism evidence="2 3">
    <name type="scientific">Desulfofustis glycolicus DSM 9705</name>
    <dbReference type="NCBI Taxonomy" id="1121409"/>
    <lineage>
        <taxon>Bacteria</taxon>
        <taxon>Pseudomonadati</taxon>
        <taxon>Thermodesulfobacteriota</taxon>
        <taxon>Desulfobulbia</taxon>
        <taxon>Desulfobulbales</taxon>
        <taxon>Desulfocapsaceae</taxon>
        <taxon>Desulfofustis</taxon>
    </lineage>
</organism>
<sequence>MKGEHALTGVGLLIIGDELLLGRRTDKHFPWALAYFSAIGVDLSWVNYVGDNEALLIETFRAIRARGEVCFCFGGIGATPDDLTRQAMAAAHERALVRHPEALRMIENQFGREAYPNRVLMAELPVGADLIPNPFNNIPGFSLGTIFCLPGFPEMAWPMLEWVVATRFKTSIGPHHRLAAMAVADVRESELIGLLTDVQRRFSDVRVSSLPRFPQDGRWLVEIGVRGPDGSVDRAMDWLRGELEKRGLTPQTA</sequence>
<dbReference type="InterPro" id="IPR001453">
    <property type="entry name" value="MoaB/Mog_dom"/>
</dbReference>
<feature type="domain" description="MoaB/Mog" evidence="1">
    <location>
        <begin position="11"/>
        <end position="171"/>
    </location>
</feature>
<dbReference type="SMART" id="SM00852">
    <property type="entry name" value="MoCF_biosynth"/>
    <property type="match status" value="1"/>
</dbReference>
<protein>
    <submittedName>
        <fullName evidence="2">Predicted nucleotide-utilizing enzyme</fullName>
    </submittedName>
</protein>
<dbReference type="PANTHER" id="PTHR13939:SF0">
    <property type="entry name" value="NMN AMIDOHYDROLASE-LIKE PROTEIN YFAY"/>
    <property type="match status" value="1"/>
</dbReference>
<evidence type="ECO:0000313" key="3">
    <source>
        <dbReference type="Proteomes" id="UP000184139"/>
    </source>
</evidence>